<feature type="compositionally biased region" description="Low complexity" evidence="4">
    <location>
        <begin position="18"/>
        <end position="37"/>
    </location>
</feature>
<keyword evidence="7" id="KW-1185">Reference proteome</keyword>
<feature type="region of interest" description="Disordered" evidence="4">
    <location>
        <begin position="259"/>
        <end position="419"/>
    </location>
</feature>
<feature type="region of interest" description="Disordered" evidence="4">
    <location>
        <begin position="1"/>
        <end position="56"/>
    </location>
</feature>
<evidence type="ECO:0000256" key="4">
    <source>
        <dbReference type="SAM" id="MobiDB-lite"/>
    </source>
</evidence>
<accession>A0AAD5SBN8</accession>
<dbReference type="InterPro" id="IPR016194">
    <property type="entry name" value="SPOC-like_C_dom_sf"/>
</dbReference>
<feature type="compositionally biased region" description="Basic and acidic residues" evidence="4">
    <location>
        <begin position="342"/>
        <end position="357"/>
    </location>
</feature>
<evidence type="ECO:0000256" key="3">
    <source>
        <dbReference type="PROSITE-ProRule" id="PRU00176"/>
    </source>
</evidence>
<feature type="compositionally biased region" description="Gly residues" evidence="4">
    <location>
        <begin position="266"/>
        <end position="284"/>
    </location>
</feature>
<feature type="compositionally biased region" description="Low complexity" evidence="4">
    <location>
        <begin position="1190"/>
        <end position="1206"/>
    </location>
</feature>
<feature type="compositionally biased region" description="Low complexity" evidence="4">
    <location>
        <begin position="125"/>
        <end position="139"/>
    </location>
</feature>
<keyword evidence="1" id="KW-0677">Repeat</keyword>
<evidence type="ECO:0000256" key="2">
    <source>
        <dbReference type="ARBA" id="ARBA00022884"/>
    </source>
</evidence>
<evidence type="ECO:0000256" key="1">
    <source>
        <dbReference type="ARBA" id="ARBA00022737"/>
    </source>
</evidence>
<dbReference type="Gene3D" id="3.30.70.330">
    <property type="match status" value="4"/>
</dbReference>
<feature type="domain" description="RRM" evidence="5">
    <location>
        <begin position="415"/>
        <end position="497"/>
    </location>
</feature>
<dbReference type="PANTHER" id="PTHR24012">
    <property type="entry name" value="RNA BINDING PROTEIN"/>
    <property type="match status" value="1"/>
</dbReference>
<dbReference type="SMART" id="SM00360">
    <property type="entry name" value="RRM"/>
    <property type="match status" value="5"/>
</dbReference>
<sequence>MNTGGYNPYGYGGKQDGRQNQPQWPNPQNQSGQQGNQIGFPQLGAMGGGSSATAPLTSLAGNPTALAALQKLSQIEAMRNQLNPQQNPTMPTMQNPAMPQLNQIPHMSQLPQLNQMGQAPNTNGQAHQPAPNAQMQQPQLASLQLQQQQLLLAQLIQAQLAQNQMAQTQQNIPQQQLPGQPGQQPVRPGLPQATPAVPNANAPLNQLFQGLQQPPQQPQQNPQQMQQQNQLAQLLNPFLMQHLNPLAGQQQMNQFGMAQPQMNQPGAGGVQQQGPTSGFGGNMGPGNMKAPVRPGQVGQSPGMGGRGPGNQRNDRGRDRRGRSRSRSGSPPRRMLGKRRYSRERSYSSDEDSYDRNNKGSGRGGGARRPDDGPRQNTPNTNTPDRTNKMGGGQQQMNRPPVQQPIDPNNPPAPTRHLWIGDLPADARDDEIRQVFGRHGIITEIKLLAVNHGKRACFLAYTNKAAAGRCMNANNVLRGWQTLARPNSRYLQGGDSDSDIPDEPVQGRFPQNGNRGGKSFNLYMSNLYANLSRDDLGRIFGQYGNVVNVRKKRDAESAIVEYGSMDEAMAAKRNIRIAEVLGPNARMDMRVEDNNDNSGGQHQNRDFQGPQAKRWKGEHDYGRINRRDFNNQKAGGNVGANVQIRERGGPPNFPQNNNYNQNKFQIQNQNQNQNEEYDEFGRLRRQPGGPAGGGAGGQARFQNMGEPIIPPDHSASLYFPHVPANLDRRDLTRVVEPFGELESVRIIPSKMSPMSMAFVNFEQPESAKNCILGMWGKTFFGMREPIKVEFASGNPRRNNGDAGEAPALVIRGLDANKSGKQIKDEFNEVLQNQYPTGIKDVTLVNGGSLTEGYVAVSFFGRADIPGVKGFIEKLFGGRGLVVEVSSARTAIYEPPFLDGAIEPAEMEVVNAVRPLTIFELKDGEATANTAPPTYNFLHVAGLPAGVTVDGVLEVLKRSEIAATALLQHEVGEGENGACGYLLFKDTASAVNAKKLLDADPVNFDGPIGEVQLRTTYAHLTSNLVHVRTAGGDIPSDEISRALSRFGTIVFQKSLGSSDSVFIQFKTIDEAKAAVEVMHGSGVGGYESVLAVKYYDPTVEALLSGVVAKSKEGGEAEAIEEEVVAEGGQGSTDEWVKVEASEANPSAVDTDTVMDEASENVGSDTTGSLGQIDLQALQSLAAMRAEVQMAPMDTSTTTTPQDATSPTANGVVTPSSVEPTPAESDQMTDLAAPEPSAPVAAPAPVVAPEQSQPTAATPSTTSEVISPDKAVPQPTVPAEPPAIRARIAFKAKECAINIRSLAGNTSSLSRLTSLGVIKIAQRFKLSAATLHELERKFGTEGKEKWAVGIAKPDEGGVAVFNGIVDYFAGKEAAGMVEFEGFNLGLMPARGDVLEFVRRLGIEEGRVQEWAGSGKYFVAVVY</sequence>
<keyword evidence="2 3" id="KW-0694">RNA-binding</keyword>
<dbReference type="Proteomes" id="UP001212841">
    <property type="component" value="Unassembled WGS sequence"/>
</dbReference>
<feature type="compositionally biased region" description="Polar residues" evidence="4">
    <location>
        <begin position="1208"/>
        <end position="1225"/>
    </location>
</feature>
<feature type="compositionally biased region" description="Polar residues" evidence="4">
    <location>
        <begin position="114"/>
        <end position="124"/>
    </location>
</feature>
<feature type="domain" description="RRM" evidence="5">
    <location>
        <begin position="519"/>
        <end position="595"/>
    </location>
</feature>
<dbReference type="GO" id="GO:0003723">
    <property type="term" value="F:RNA binding"/>
    <property type="evidence" value="ECO:0007669"/>
    <property type="project" value="UniProtKB-UniRule"/>
</dbReference>
<feature type="domain" description="RRM" evidence="5">
    <location>
        <begin position="714"/>
        <end position="792"/>
    </location>
</feature>
<feature type="compositionally biased region" description="Low complexity" evidence="4">
    <location>
        <begin position="1229"/>
        <end position="1260"/>
    </location>
</feature>
<dbReference type="EMBL" id="JADGJD010000624">
    <property type="protein sequence ID" value="KAJ3049577.1"/>
    <property type="molecule type" value="Genomic_DNA"/>
</dbReference>
<dbReference type="PROSITE" id="PS50102">
    <property type="entry name" value="RRM"/>
    <property type="match status" value="3"/>
</dbReference>
<organism evidence="6 7">
    <name type="scientific">Rhizophlyctis rosea</name>
    <dbReference type="NCBI Taxonomy" id="64517"/>
    <lineage>
        <taxon>Eukaryota</taxon>
        <taxon>Fungi</taxon>
        <taxon>Fungi incertae sedis</taxon>
        <taxon>Chytridiomycota</taxon>
        <taxon>Chytridiomycota incertae sedis</taxon>
        <taxon>Chytridiomycetes</taxon>
        <taxon>Rhizophlyctidales</taxon>
        <taxon>Rhizophlyctidaceae</taxon>
        <taxon>Rhizophlyctis</taxon>
    </lineage>
</organism>
<feature type="region of interest" description="Disordered" evidence="4">
    <location>
        <begin position="169"/>
        <end position="201"/>
    </location>
</feature>
<feature type="compositionally biased region" description="Low complexity" evidence="4">
    <location>
        <begin position="169"/>
        <end position="185"/>
    </location>
</feature>
<feature type="compositionally biased region" description="Low complexity" evidence="4">
    <location>
        <begin position="374"/>
        <end position="384"/>
    </location>
</feature>
<protein>
    <recommendedName>
        <fullName evidence="5">RRM domain-containing protein</fullName>
    </recommendedName>
</protein>
<evidence type="ECO:0000313" key="6">
    <source>
        <dbReference type="EMBL" id="KAJ3049577.1"/>
    </source>
</evidence>
<dbReference type="SUPFAM" id="SSF100939">
    <property type="entry name" value="SPOC domain-like"/>
    <property type="match status" value="1"/>
</dbReference>
<evidence type="ECO:0000313" key="7">
    <source>
        <dbReference type="Proteomes" id="UP001212841"/>
    </source>
</evidence>
<feature type="region of interest" description="Disordered" evidence="4">
    <location>
        <begin position="588"/>
        <end position="616"/>
    </location>
</feature>
<reference evidence="6" key="1">
    <citation type="submission" date="2020-05" db="EMBL/GenBank/DDBJ databases">
        <title>Phylogenomic resolution of chytrid fungi.</title>
        <authorList>
            <person name="Stajich J.E."/>
            <person name="Amses K."/>
            <person name="Simmons R."/>
            <person name="Seto K."/>
            <person name="Myers J."/>
            <person name="Bonds A."/>
            <person name="Quandt C.A."/>
            <person name="Barry K."/>
            <person name="Liu P."/>
            <person name="Grigoriev I."/>
            <person name="Longcore J.E."/>
            <person name="James T.Y."/>
        </authorList>
    </citation>
    <scope>NUCLEOTIDE SEQUENCE</scope>
    <source>
        <strain evidence="6">JEL0318</strain>
    </source>
</reference>
<feature type="region of interest" description="Disordered" evidence="4">
    <location>
        <begin position="1190"/>
        <end position="1275"/>
    </location>
</feature>
<name>A0AAD5SBN8_9FUNG</name>
<dbReference type="InterPro" id="IPR000504">
    <property type="entry name" value="RRM_dom"/>
</dbReference>
<dbReference type="InterPro" id="IPR012677">
    <property type="entry name" value="Nucleotide-bd_a/b_plait_sf"/>
</dbReference>
<dbReference type="Pfam" id="PF00076">
    <property type="entry name" value="RRM_1"/>
    <property type="match status" value="3"/>
</dbReference>
<comment type="caution">
    <text evidence="6">The sequence shown here is derived from an EMBL/GenBank/DDBJ whole genome shotgun (WGS) entry which is preliminary data.</text>
</comment>
<evidence type="ECO:0000259" key="5">
    <source>
        <dbReference type="PROSITE" id="PS50102"/>
    </source>
</evidence>
<dbReference type="InterPro" id="IPR035979">
    <property type="entry name" value="RBD_domain_sf"/>
</dbReference>
<dbReference type="CDD" id="cd00590">
    <property type="entry name" value="RRM_SF"/>
    <property type="match status" value="4"/>
</dbReference>
<feature type="region of interest" description="Disordered" evidence="4">
    <location>
        <begin position="114"/>
        <end position="139"/>
    </location>
</feature>
<gene>
    <name evidence="6" type="ORF">HK097_009447</name>
</gene>
<dbReference type="SUPFAM" id="SSF54928">
    <property type="entry name" value="RNA-binding domain, RBD"/>
    <property type="match status" value="3"/>
</dbReference>
<proteinExistence type="predicted"/>